<organism evidence="3 4">
    <name type="scientific">Paractinoplanes rhizophilus</name>
    <dbReference type="NCBI Taxonomy" id="1416877"/>
    <lineage>
        <taxon>Bacteria</taxon>
        <taxon>Bacillati</taxon>
        <taxon>Actinomycetota</taxon>
        <taxon>Actinomycetes</taxon>
        <taxon>Micromonosporales</taxon>
        <taxon>Micromonosporaceae</taxon>
        <taxon>Paractinoplanes</taxon>
    </lineage>
</organism>
<dbReference type="PANTHER" id="PTHR31435">
    <property type="entry name" value="PROTEIN NATD1"/>
    <property type="match status" value="1"/>
</dbReference>
<dbReference type="CDD" id="cd04301">
    <property type="entry name" value="NAT_SF"/>
    <property type="match status" value="1"/>
</dbReference>
<protein>
    <submittedName>
        <fullName evidence="3">GNAT family N-acetyltransferase</fullName>
        <ecNumber evidence="3">2.3.1.-</ecNumber>
    </submittedName>
</protein>
<dbReference type="EMBL" id="JBHTBJ010000018">
    <property type="protein sequence ID" value="MFC7276927.1"/>
    <property type="molecule type" value="Genomic_DNA"/>
</dbReference>
<dbReference type="SUPFAM" id="SSF55729">
    <property type="entry name" value="Acyl-CoA N-acyltransferases (Nat)"/>
    <property type="match status" value="1"/>
</dbReference>
<dbReference type="InterPro" id="IPR016181">
    <property type="entry name" value="Acyl_CoA_acyltransferase"/>
</dbReference>
<dbReference type="Proteomes" id="UP001596548">
    <property type="component" value="Unassembled WGS sequence"/>
</dbReference>
<dbReference type="PROSITE" id="PS51729">
    <property type="entry name" value="GNAT_YJDJ"/>
    <property type="match status" value="1"/>
</dbReference>
<evidence type="ECO:0000259" key="2">
    <source>
        <dbReference type="PROSITE" id="PS51729"/>
    </source>
</evidence>
<dbReference type="EC" id="2.3.1.-" evidence="3"/>
<feature type="domain" description="N-acetyltransferase" evidence="1">
    <location>
        <begin position="1"/>
        <end position="95"/>
    </location>
</feature>
<accession>A0ABW2HUV5</accession>
<evidence type="ECO:0000313" key="3">
    <source>
        <dbReference type="EMBL" id="MFC7276927.1"/>
    </source>
</evidence>
<dbReference type="Pfam" id="PF14542">
    <property type="entry name" value="Acetyltransf_CG"/>
    <property type="match status" value="1"/>
</dbReference>
<dbReference type="InterPro" id="IPR031165">
    <property type="entry name" value="GNAT_YJDJ"/>
</dbReference>
<dbReference type="PROSITE" id="PS51186">
    <property type="entry name" value="GNAT"/>
    <property type="match status" value="1"/>
</dbReference>
<keyword evidence="4" id="KW-1185">Reference proteome</keyword>
<dbReference type="PANTHER" id="PTHR31435:SF10">
    <property type="entry name" value="BSR4717 PROTEIN"/>
    <property type="match status" value="1"/>
</dbReference>
<proteinExistence type="predicted"/>
<dbReference type="InterPro" id="IPR000182">
    <property type="entry name" value="GNAT_dom"/>
</dbReference>
<dbReference type="Gene3D" id="3.40.630.30">
    <property type="match status" value="1"/>
</dbReference>
<evidence type="ECO:0000313" key="4">
    <source>
        <dbReference type="Proteomes" id="UP001596548"/>
    </source>
</evidence>
<dbReference type="RefSeq" id="WP_378971875.1">
    <property type="nucleotide sequence ID" value="NZ_JBHTBJ010000018.1"/>
</dbReference>
<dbReference type="InterPro" id="IPR045057">
    <property type="entry name" value="Gcn5-rel_NAT"/>
</dbReference>
<reference evidence="4" key="1">
    <citation type="journal article" date="2019" name="Int. J. Syst. Evol. Microbiol.">
        <title>The Global Catalogue of Microorganisms (GCM) 10K type strain sequencing project: providing services to taxonomists for standard genome sequencing and annotation.</title>
        <authorList>
            <consortium name="The Broad Institute Genomics Platform"/>
            <consortium name="The Broad Institute Genome Sequencing Center for Infectious Disease"/>
            <person name="Wu L."/>
            <person name="Ma J."/>
        </authorList>
    </citation>
    <scope>NUCLEOTIDE SEQUENCE [LARGE SCALE GENOMIC DNA]</scope>
    <source>
        <strain evidence="4">XZYJT-10</strain>
    </source>
</reference>
<keyword evidence="3" id="KW-0808">Transferase</keyword>
<comment type="caution">
    <text evidence="3">The sequence shown here is derived from an EMBL/GenBank/DDBJ whole genome shotgun (WGS) entry which is preliminary data.</text>
</comment>
<feature type="domain" description="N-acetyltransferase" evidence="2">
    <location>
        <begin position="7"/>
        <end position="94"/>
    </location>
</feature>
<gene>
    <name evidence="3" type="ORF">ACFQS1_23295</name>
</gene>
<sequence>MSDFDVQDNAANHRFELLVDGAVAGLAMYRRRDEHTVVVTHSEVSPDFRGRGLGNELAQRTLELIRSRGEKIVPVCPFFARYVEEHREYDDIVIR</sequence>
<evidence type="ECO:0000259" key="1">
    <source>
        <dbReference type="PROSITE" id="PS51186"/>
    </source>
</evidence>
<keyword evidence="3" id="KW-0012">Acyltransferase</keyword>
<dbReference type="GO" id="GO:0016746">
    <property type="term" value="F:acyltransferase activity"/>
    <property type="evidence" value="ECO:0007669"/>
    <property type="project" value="UniProtKB-KW"/>
</dbReference>
<name>A0ABW2HUV5_9ACTN</name>